<dbReference type="InterPro" id="IPR036388">
    <property type="entry name" value="WH-like_DNA-bd_sf"/>
</dbReference>
<dbReference type="EMBL" id="SRRO01000001">
    <property type="protein sequence ID" value="TGN62871.1"/>
    <property type="molecule type" value="Genomic_DNA"/>
</dbReference>
<dbReference type="Pfam" id="PF04542">
    <property type="entry name" value="Sigma70_r2"/>
    <property type="match status" value="1"/>
</dbReference>
<dbReference type="Gene3D" id="1.10.10.10">
    <property type="entry name" value="Winged helix-like DNA-binding domain superfamily/Winged helix DNA-binding domain"/>
    <property type="match status" value="1"/>
</dbReference>
<dbReference type="GO" id="GO:0003677">
    <property type="term" value="F:DNA binding"/>
    <property type="evidence" value="ECO:0007669"/>
    <property type="project" value="UniProtKB-KW"/>
</dbReference>
<name>A0A4Z1BNJ4_9ACTN</name>
<evidence type="ECO:0000256" key="6">
    <source>
        <dbReference type="SAM" id="MobiDB-lite"/>
    </source>
</evidence>
<comment type="similarity">
    <text evidence="1">Belongs to the sigma-70 factor family. ECF subfamily.</text>
</comment>
<dbReference type="SUPFAM" id="SSF88946">
    <property type="entry name" value="Sigma2 domain of RNA polymerase sigma factors"/>
    <property type="match status" value="1"/>
</dbReference>
<evidence type="ECO:0000313" key="8">
    <source>
        <dbReference type="EMBL" id="TGN62871.1"/>
    </source>
</evidence>
<dbReference type="InterPro" id="IPR013324">
    <property type="entry name" value="RNA_pol_sigma_r3/r4-like"/>
</dbReference>
<dbReference type="GO" id="GO:0006352">
    <property type="term" value="P:DNA-templated transcription initiation"/>
    <property type="evidence" value="ECO:0007669"/>
    <property type="project" value="InterPro"/>
</dbReference>
<keyword evidence="4" id="KW-0238">DNA-binding</keyword>
<comment type="caution">
    <text evidence="8">The sequence shown here is derived from an EMBL/GenBank/DDBJ whole genome shotgun (WGS) entry which is preliminary data.</text>
</comment>
<dbReference type="AlphaFoldDB" id="A0A4Z1BNJ4"/>
<dbReference type="InterPro" id="IPR014284">
    <property type="entry name" value="RNA_pol_sigma-70_dom"/>
</dbReference>
<dbReference type="SMART" id="SM00421">
    <property type="entry name" value="HTH_LUXR"/>
    <property type="match status" value="1"/>
</dbReference>
<evidence type="ECO:0000259" key="7">
    <source>
        <dbReference type="SMART" id="SM00421"/>
    </source>
</evidence>
<keyword evidence="5" id="KW-0804">Transcription</keyword>
<evidence type="ECO:0000256" key="5">
    <source>
        <dbReference type="ARBA" id="ARBA00023163"/>
    </source>
</evidence>
<dbReference type="InterPro" id="IPR007627">
    <property type="entry name" value="RNA_pol_sigma70_r2"/>
</dbReference>
<keyword evidence="9" id="KW-1185">Reference proteome</keyword>
<dbReference type="NCBIfam" id="TIGR02937">
    <property type="entry name" value="sigma70-ECF"/>
    <property type="match status" value="1"/>
</dbReference>
<dbReference type="SUPFAM" id="SSF88659">
    <property type="entry name" value="Sigma3 and sigma4 domains of RNA polymerase sigma factors"/>
    <property type="match status" value="1"/>
</dbReference>
<dbReference type="Proteomes" id="UP000297496">
    <property type="component" value="Unassembled WGS sequence"/>
</dbReference>
<dbReference type="CDD" id="cd06171">
    <property type="entry name" value="Sigma70_r4"/>
    <property type="match status" value="1"/>
</dbReference>
<dbReference type="Gene3D" id="1.10.1740.10">
    <property type="match status" value="1"/>
</dbReference>
<evidence type="ECO:0000256" key="2">
    <source>
        <dbReference type="ARBA" id="ARBA00023015"/>
    </source>
</evidence>
<evidence type="ECO:0000313" key="9">
    <source>
        <dbReference type="Proteomes" id="UP000297496"/>
    </source>
</evidence>
<dbReference type="Pfam" id="PF08281">
    <property type="entry name" value="Sigma70_r4_2"/>
    <property type="match status" value="1"/>
</dbReference>
<dbReference type="OrthoDB" id="3786212at2"/>
<dbReference type="PANTHER" id="PTHR43133">
    <property type="entry name" value="RNA POLYMERASE ECF-TYPE SIGMA FACTO"/>
    <property type="match status" value="1"/>
</dbReference>
<feature type="domain" description="HTH luxR-type" evidence="7">
    <location>
        <begin position="130"/>
        <end position="188"/>
    </location>
</feature>
<organism evidence="8 9">
    <name type="scientific">Nocardioides eburneiflavus</name>
    <dbReference type="NCBI Taxonomy" id="2518372"/>
    <lineage>
        <taxon>Bacteria</taxon>
        <taxon>Bacillati</taxon>
        <taxon>Actinomycetota</taxon>
        <taxon>Actinomycetes</taxon>
        <taxon>Propionibacteriales</taxon>
        <taxon>Nocardioidaceae</taxon>
        <taxon>Nocardioides</taxon>
    </lineage>
</organism>
<dbReference type="InterPro" id="IPR013325">
    <property type="entry name" value="RNA_pol_sigma_r2"/>
</dbReference>
<evidence type="ECO:0000256" key="3">
    <source>
        <dbReference type="ARBA" id="ARBA00023082"/>
    </source>
</evidence>
<dbReference type="PANTHER" id="PTHR43133:SF50">
    <property type="entry name" value="ECF RNA POLYMERASE SIGMA FACTOR SIGM"/>
    <property type="match status" value="1"/>
</dbReference>
<protein>
    <submittedName>
        <fullName evidence="8">SigE family RNA polymerase sigma factor</fullName>
    </submittedName>
</protein>
<evidence type="ECO:0000256" key="4">
    <source>
        <dbReference type="ARBA" id="ARBA00023125"/>
    </source>
</evidence>
<accession>A0A4Z1BNJ4</accession>
<feature type="region of interest" description="Disordered" evidence="6">
    <location>
        <begin position="1"/>
        <end position="34"/>
    </location>
</feature>
<dbReference type="InterPro" id="IPR039425">
    <property type="entry name" value="RNA_pol_sigma-70-like"/>
</dbReference>
<dbReference type="InterPro" id="IPR013249">
    <property type="entry name" value="RNA_pol_sigma70_r4_t2"/>
</dbReference>
<evidence type="ECO:0000256" key="1">
    <source>
        <dbReference type="ARBA" id="ARBA00010641"/>
    </source>
</evidence>
<sequence>MSPQRNDLPRRQCRNGKQGGRVRQSRSGSDFEEFARQQTPQLLVLARAMTGNNDEAWDLVQESLVRMAERWEKSSFDVPEAYVRTVMARLNVDRFRRLRREILRTPHSHRDEVEVVVSDTPLAGWLVESLSDLSPNQRTVIALRFVEDLPVSDIAERLGCSEGTAKSHLSRALARLRASLPEQRPEHVRPRGSVQ</sequence>
<keyword evidence="3" id="KW-0731">Sigma factor</keyword>
<proteinExistence type="inferred from homology"/>
<dbReference type="InterPro" id="IPR000792">
    <property type="entry name" value="Tscrpt_reg_LuxR_C"/>
</dbReference>
<keyword evidence="2" id="KW-0805">Transcription regulation</keyword>
<gene>
    <name evidence="8" type="ORF">EXE59_02110</name>
</gene>
<reference evidence="8 9" key="1">
    <citation type="submission" date="2019-04" db="EMBL/GenBank/DDBJ databases">
        <title>Three New Species of Nocardioides, Nocardioides euryhalodurans sp. nov., Nocardioides seonyuensis sp. nov. and Nocardioides eburneoflavus sp. nov. Isolated from Soil.</title>
        <authorList>
            <person name="Roh S.G."/>
            <person name="Lee C."/>
            <person name="Kim M.-K."/>
            <person name="Kim S.B."/>
        </authorList>
    </citation>
    <scope>NUCLEOTIDE SEQUENCE [LARGE SCALE GENOMIC DNA]</scope>
    <source>
        <strain evidence="8 9">MMS17-SY213</strain>
    </source>
</reference>
<dbReference type="GO" id="GO:0016987">
    <property type="term" value="F:sigma factor activity"/>
    <property type="evidence" value="ECO:0007669"/>
    <property type="project" value="UniProtKB-KW"/>
</dbReference>